<feature type="transmembrane region" description="Helical" evidence="1">
    <location>
        <begin position="12"/>
        <end position="31"/>
    </location>
</feature>
<keyword evidence="1" id="KW-0812">Transmembrane</keyword>
<dbReference type="Proteomes" id="UP000219636">
    <property type="component" value="Unassembled WGS sequence"/>
</dbReference>
<sequence length="32" mass="3808">MKNRKRYRRNLFTLLFIGVAALIVLIINFISL</sequence>
<evidence type="ECO:0000256" key="1">
    <source>
        <dbReference type="SAM" id="Phobius"/>
    </source>
</evidence>
<keyword evidence="1" id="KW-1133">Transmembrane helix</keyword>
<reference evidence="3" key="1">
    <citation type="submission" date="2017-08" db="EMBL/GenBank/DDBJ databases">
        <authorList>
            <person name="Varghese N."/>
            <person name="Submissions S."/>
        </authorList>
    </citation>
    <scope>NUCLEOTIDE SEQUENCE [LARGE SCALE GENOMIC DNA]</scope>
    <source>
        <strain evidence="3">JC22</strain>
    </source>
</reference>
<organism evidence="2 3">
    <name type="scientific">Ureibacillus xyleni</name>
    <dbReference type="NCBI Taxonomy" id="614648"/>
    <lineage>
        <taxon>Bacteria</taxon>
        <taxon>Bacillati</taxon>
        <taxon>Bacillota</taxon>
        <taxon>Bacilli</taxon>
        <taxon>Bacillales</taxon>
        <taxon>Caryophanaceae</taxon>
        <taxon>Ureibacillus</taxon>
    </lineage>
</organism>
<gene>
    <name evidence="2" type="ORF">SAMN05880501_1023</name>
</gene>
<dbReference type="EMBL" id="OBMQ01000002">
    <property type="protein sequence ID" value="SOB98410.1"/>
    <property type="molecule type" value="Genomic_DNA"/>
</dbReference>
<dbReference type="AlphaFoldDB" id="A0A285RV80"/>
<name>A0A285RV80_9BACL</name>
<evidence type="ECO:0000313" key="3">
    <source>
        <dbReference type="Proteomes" id="UP000219636"/>
    </source>
</evidence>
<evidence type="ECO:0000313" key="2">
    <source>
        <dbReference type="EMBL" id="SOB98410.1"/>
    </source>
</evidence>
<keyword evidence="3" id="KW-1185">Reference proteome</keyword>
<accession>A0A285RV80</accession>
<protein>
    <submittedName>
        <fullName evidence="2">Uncharacterized protein</fullName>
    </submittedName>
</protein>
<keyword evidence="1" id="KW-0472">Membrane</keyword>
<proteinExistence type="predicted"/>